<dbReference type="EMBL" id="LRQB01000009">
    <property type="protein sequence ID" value="KXA22471.1"/>
    <property type="molecule type" value="Genomic_DNA"/>
</dbReference>
<name>A0A133P1Q8_GARVA</name>
<dbReference type="PROSITE" id="PS51186">
    <property type="entry name" value="GNAT"/>
    <property type="match status" value="1"/>
</dbReference>
<dbReference type="Proteomes" id="UP000070687">
    <property type="component" value="Unassembled WGS sequence"/>
</dbReference>
<sequence length="232" mass="26256">MNVEFRPVKLSDIDAIVKEYERTWGIAQQVGKDASLSLSRRCVLHYLKPSTHGTIAELDGKFMGLLLARVFDAPVLFPEVSQMLHEQDSAMKAQGDKNYALALEEAHGMRALETKLEATSHINNLTQAELELFLVSPDARGHGVGGGLWKRTMHLLRNNGVNRYYLHTDSACDVSFYDYHGLRKDASWLRKDHSYEAKNMKSLVDDLYIYSGEPMIRSKRTKVANARSQTRA</sequence>
<feature type="domain" description="N-acetyltransferase" evidence="1">
    <location>
        <begin position="3"/>
        <end position="201"/>
    </location>
</feature>
<dbReference type="AlphaFoldDB" id="A0A133P1Q8"/>
<proteinExistence type="predicted"/>
<reference evidence="2 3" key="1">
    <citation type="submission" date="2016-01" db="EMBL/GenBank/DDBJ databases">
        <authorList>
            <person name="Oliw E.H."/>
        </authorList>
    </citation>
    <scope>NUCLEOTIDE SEQUENCE [LARGE SCALE GENOMIC DNA]</scope>
    <source>
        <strain evidence="2 3">PSS_7772B</strain>
    </source>
</reference>
<dbReference type="SUPFAM" id="SSF55729">
    <property type="entry name" value="Acyl-CoA N-acyltransferases (Nat)"/>
    <property type="match status" value="1"/>
</dbReference>
<evidence type="ECO:0000259" key="1">
    <source>
        <dbReference type="PROSITE" id="PS51186"/>
    </source>
</evidence>
<gene>
    <name evidence="2" type="ORF">HMPREF3208_00283</name>
</gene>
<organism evidence="2 3">
    <name type="scientific">Gardnerella vaginalis</name>
    <dbReference type="NCBI Taxonomy" id="2702"/>
    <lineage>
        <taxon>Bacteria</taxon>
        <taxon>Bacillati</taxon>
        <taxon>Actinomycetota</taxon>
        <taxon>Actinomycetes</taxon>
        <taxon>Bifidobacteriales</taxon>
        <taxon>Bifidobacteriaceae</taxon>
        <taxon>Gardnerella</taxon>
    </lineage>
</organism>
<keyword evidence="2" id="KW-0808">Transferase</keyword>
<dbReference type="InterPro" id="IPR000182">
    <property type="entry name" value="GNAT_dom"/>
</dbReference>
<dbReference type="CDD" id="cd04301">
    <property type="entry name" value="NAT_SF"/>
    <property type="match status" value="1"/>
</dbReference>
<dbReference type="RefSeq" id="WP_064346841.1">
    <property type="nucleotide sequence ID" value="NZ_KQ956832.1"/>
</dbReference>
<dbReference type="Gene3D" id="3.40.630.30">
    <property type="match status" value="1"/>
</dbReference>
<evidence type="ECO:0000313" key="3">
    <source>
        <dbReference type="Proteomes" id="UP000070687"/>
    </source>
</evidence>
<dbReference type="OrthoDB" id="6711752at2"/>
<comment type="caution">
    <text evidence="2">The sequence shown here is derived from an EMBL/GenBank/DDBJ whole genome shotgun (WGS) entry which is preliminary data.</text>
</comment>
<dbReference type="Pfam" id="PF00583">
    <property type="entry name" value="Acetyltransf_1"/>
    <property type="match status" value="1"/>
</dbReference>
<dbReference type="InterPro" id="IPR016181">
    <property type="entry name" value="Acyl_CoA_acyltransferase"/>
</dbReference>
<dbReference type="PATRIC" id="fig|2702.100.peg.265"/>
<accession>A0A133P1Q8</accession>
<dbReference type="GO" id="GO:0016747">
    <property type="term" value="F:acyltransferase activity, transferring groups other than amino-acyl groups"/>
    <property type="evidence" value="ECO:0007669"/>
    <property type="project" value="InterPro"/>
</dbReference>
<evidence type="ECO:0000313" key="2">
    <source>
        <dbReference type="EMBL" id="KXA22471.1"/>
    </source>
</evidence>
<dbReference type="eggNOG" id="COG0454">
    <property type="taxonomic scope" value="Bacteria"/>
</dbReference>
<protein>
    <submittedName>
        <fullName evidence="2">Acetyltransferase, GNAT family</fullName>
    </submittedName>
</protein>